<dbReference type="RefSeq" id="WP_121939360.1">
    <property type="nucleotide sequence ID" value="NZ_REFR01000013.1"/>
</dbReference>
<reference evidence="4 5" key="1">
    <citation type="submission" date="2018-10" db="EMBL/GenBank/DDBJ databases">
        <title>Genomic Encyclopedia of Archaeal and Bacterial Type Strains, Phase II (KMG-II): from individual species to whole genera.</title>
        <authorList>
            <person name="Goeker M."/>
        </authorList>
    </citation>
    <scope>NUCLEOTIDE SEQUENCE [LARGE SCALE GENOMIC DNA]</scope>
    <source>
        <strain evidence="4 5">DSM 25217</strain>
    </source>
</reference>
<dbReference type="InterPro" id="IPR050832">
    <property type="entry name" value="Bact_Acetyltransf"/>
</dbReference>
<evidence type="ECO:0000313" key="4">
    <source>
        <dbReference type="EMBL" id="RMB04412.1"/>
    </source>
</evidence>
<dbReference type="GO" id="GO:0016747">
    <property type="term" value="F:acyltransferase activity, transferring groups other than amino-acyl groups"/>
    <property type="evidence" value="ECO:0007669"/>
    <property type="project" value="InterPro"/>
</dbReference>
<evidence type="ECO:0000256" key="2">
    <source>
        <dbReference type="ARBA" id="ARBA00023315"/>
    </source>
</evidence>
<evidence type="ECO:0000313" key="5">
    <source>
        <dbReference type="Proteomes" id="UP000271227"/>
    </source>
</evidence>
<dbReference type="InterPro" id="IPR000182">
    <property type="entry name" value="GNAT_dom"/>
</dbReference>
<dbReference type="Gene3D" id="3.40.630.30">
    <property type="match status" value="1"/>
</dbReference>
<dbReference type="Pfam" id="PF00583">
    <property type="entry name" value="Acetyltransf_1"/>
    <property type="match status" value="1"/>
</dbReference>
<dbReference type="EMBL" id="REFR01000013">
    <property type="protein sequence ID" value="RMB04412.1"/>
    <property type="molecule type" value="Genomic_DNA"/>
</dbReference>
<gene>
    <name evidence="4" type="ORF">BXY39_2673</name>
</gene>
<protein>
    <submittedName>
        <fullName evidence="4">Putative acetyltransferase</fullName>
    </submittedName>
</protein>
<organism evidence="4 5">
    <name type="scientific">Eilatimonas milleporae</name>
    <dbReference type="NCBI Taxonomy" id="911205"/>
    <lineage>
        <taxon>Bacteria</taxon>
        <taxon>Pseudomonadati</taxon>
        <taxon>Pseudomonadota</taxon>
        <taxon>Alphaproteobacteria</taxon>
        <taxon>Kordiimonadales</taxon>
        <taxon>Kordiimonadaceae</taxon>
        <taxon>Eilatimonas</taxon>
    </lineage>
</organism>
<evidence type="ECO:0000259" key="3">
    <source>
        <dbReference type="PROSITE" id="PS51186"/>
    </source>
</evidence>
<keyword evidence="5" id="KW-1185">Reference proteome</keyword>
<dbReference type="Proteomes" id="UP000271227">
    <property type="component" value="Unassembled WGS sequence"/>
</dbReference>
<dbReference type="PANTHER" id="PTHR43877:SF2">
    <property type="entry name" value="AMINOALKYLPHOSPHONATE N-ACETYLTRANSFERASE-RELATED"/>
    <property type="match status" value="1"/>
</dbReference>
<proteinExistence type="predicted"/>
<keyword evidence="2" id="KW-0012">Acyltransferase</keyword>
<accession>A0A3M0C5A2</accession>
<dbReference type="SUPFAM" id="SSF55729">
    <property type="entry name" value="Acyl-CoA N-acyltransferases (Nat)"/>
    <property type="match status" value="1"/>
</dbReference>
<dbReference type="CDD" id="cd04301">
    <property type="entry name" value="NAT_SF"/>
    <property type="match status" value="1"/>
</dbReference>
<dbReference type="InParanoid" id="A0A3M0C5A2"/>
<feature type="domain" description="N-acetyltransferase" evidence="3">
    <location>
        <begin position="8"/>
        <end position="165"/>
    </location>
</feature>
<dbReference type="PANTHER" id="PTHR43877">
    <property type="entry name" value="AMINOALKYLPHOSPHONATE N-ACETYLTRANSFERASE-RELATED-RELATED"/>
    <property type="match status" value="1"/>
</dbReference>
<dbReference type="OrthoDB" id="9799681at2"/>
<keyword evidence="1 4" id="KW-0808">Transferase</keyword>
<dbReference type="InterPro" id="IPR016181">
    <property type="entry name" value="Acyl_CoA_acyltransferase"/>
</dbReference>
<dbReference type="PROSITE" id="PS51186">
    <property type="entry name" value="GNAT"/>
    <property type="match status" value="1"/>
</dbReference>
<name>A0A3M0C5A2_9PROT</name>
<dbReference type="AlphaFoldDB" id="A0A3M0C5A2"/>
<comment type="caution">
    <text evidence="4">The sequence shown here is derived from an EMBL/GenBank/DDBJ whole genome shotgun (WGS) entry which is preliminary data.</text>
</comment>
<sequence>MHGIDENYDWRPVRDGDADGLIRLIDGCFREYADQGVVIDLDDLDSDLRAYASHIATLGGEAFVVEEDGEIIALVSYADHGGGRFELKRLYVQADRRGGGFARALVDHVEMIARGRGGKTMELWSDSRFTRAHSFYRREGYNHMDETRSLGDISDTTELHFIKEL</sequence>
<evidence type="ECO:0000256" key="1">
    <source>
        <dbReference type="ARBA" id="ARBA00022679"/>
    </source>
</evidence>